<gene>
    <name evidence="1" type="ORF">CSOL1703_00013354</name>
</gene>
<proteinExistence type="predicted"/>
<dbReference type="Proteomes" id="UP000775872">
    <property type="component" value="Unassembled WGS sequence"/>
</dbReference>
<dbReference type="AlphaFoldDB" id="A0A9N9Z112"/>
<dbReference type="Gene3D" id="1.10.630.10">
    <property type="entry name" value="Cytochrome P450"/>
    <property type="match status" value="1"/>
</dbReference>
<dbReference type="EMBL" id="CABFOC020000018">
    <property type="protein sequence ID" value="CAH0047115.1"/>
    <property type="molecule type" value="Genomic_DNA"/>
</dbReference>
<dbReference type="GO" id="GO:0020037">
    <property type="term" value="F:heme binding"/>
    <property type="evidence" value="ECO:0007669"/>
    <property type="project" value="InterPro"/>
</dbReference>
<keyword evidence="2" id="KW-1185">Reference proteome</keyword>
<comment type="caution">
    <text evidence="1">The sequence shown here is derived from an EMBL/GenBank/DDBJ whole genome shotgun (WGS) entry which is preliminary data.</text>
</comment>
<dbReference type="GO" id="GO:0005506">
    <property type="term" value="F:iron ion binding"/>
    <property type="evidence" value="ECO:0007669"/>
    <property type="project" value="InterPro"/>
</dbReference>
<reference evidence="1" key="1">
    <citation type="submission" date="2021-10" db="EMBL/GenBank/DDBJ databases">
        <authorList>
            <person name="Piombo E."/>
        </authorList>
    </citation>
    <scope>NUCLEOTIDE SEQUENCE</scope>
</reference>
<organism evidence="1 2">
    <name type="scientific">Clonostachys solani</name>
    <dbReference type="NCBI Taxonomy" id="160281"/>
    <lineage>
        <taxon>Eukaryota</taxon>
        <taxon>Fungi</taxon>
        <taxon>Dikarya</taxon>
        <taxon>Ascomycota</taxon>
        <taxon>Pezizomycotina</taxon>
        <taxon>Sordariomycetes</taxon>
        <taxon>Hypocreomycetidae</taxon>
        <taxon>Hypocreales</taxon>
        <taxon>Bionectriaceae</taxon>
        <taxon>Clonostachys</taxon>
    </lineage>
</organism>
<dbReference type="SUPFAM" id="SSF48264">
    <property type="entry name" value="Cytochrome P450"/>
    <property type="match status" value="1"/>
</dbReference>
<evidence type="ECO:0000313" key="2">
    <source>
        <dbReference type="Proteomes" id="UP000775872"/>
    </source>
</evidence>
<evidence type="ECO:0000313" key="1">
    <source>
        <dbReference type="EMBL" id="CAH0047115.1"/>
    </source>
</evidence>
<protein>
    <submittedName>
        <fullName evidence="1">Uncharacterized protein</fullName>
    </submittedName>
</protein>
<name>A0A9N9Z112_9HYPO</name>
<dbReference type="GO" id="GO:0016705">
    <property type="term" value="F:oxidoreductase activity, acting on paired donors, with incorporation or reduction of molecular oxygen"/>
    <property type="evidence" value="ECO:0007669"/>
    <property type="project" value="InterPro"/>
</dbReference>
<feature type="non-terminal residue" evidence="1">
    <location>
        <position position="124"/>
    </location>
</feature>
<dbReference type="InterPro" id="IPR036396">
    <property type="entry name" value="Cyt_P450_sf"/>
</dbReference>
<accession>A0A9N9Z112</accession>
<dbReference type="OrthoDB" id="1470350at2759"/>
<sequence length="124" mass="14246">MPAFHFRHIKDLYPMTWAKSISLTSALQQELAANPITGERTDSHVVELTSWASRVTLDIIGIAGMGRSFNMLQKSTDRLLRIYEQLLDPQREKIAFAVAAIVFDMDAVRLLRWKINARFRQLTN</sequence>
<dbReference type="GO" id="GO:0004497">
    <property type="term" value="F:monooxygenase activity"/>
    <property type="evidence" value="ECO:0007669"/>
    <property type="project" value="InterPro"/>
</dbReference>